<comment type="similarity">
    <text evidence="1 7">Belongs to the ATPase alpha/beta chains family.</text>
</comment>
<evidence type="ECO:0000256" key="6">
    <source>
        <dbReference type="ARBA" id="ARBA00023065"/>
    </source>
</evidence>
<dbReference type="Pfam" id="PF22919">
    <property type="entry name" value="ATP-synt_VA_C"/>
    <property type="match status" value="1"/>
</dbReference>
<keyword evidence="2 7" id="KW-0813">Transport</keyword>
<dbReference type="EMBL" id="CP016757">
    <property type="protein sequence ID" value="ANZ45717.1"/>
    <property type="molecule type" value="Genomic_DNA"/>
</dbReference>
<dbReference type="Pfam" id="PF16886">
    <property type="entry name" value="ATP-synt_ab_Xtn"/>
    <property type="match status" value="1"/>
</dbReference>
<keyword evidence="7" id="KW-0066">ATP synthesis</keyword>
<comment type="function">
    <text evidence="7">Produces ATP from ADP in the presence of a proton gradient across the membrane. The V-type alpha chain is a catalytic subunit.</text>
</comment>
<dbReference type="Gene3D" id="1.10.1140.10">
    <property type="entry name" value="Bovine Mitochondrial F1-atpase, Atp Synthase Beta Chain, Chain D, domain 3"/>
    <property type="match status" value="1"/>
</dbReference>
<feature type="binding site" evidence="7">
    <location>
        <begin position="242"/>
        <end position="249"/>
    </location>
    <ligand>
        <name>ATP</name>
        <dbReference type="ChEBI" id="CHEBI:30616"/>
    </ligand>
</feature>
<keyword evidence="3 7" id="KW-0547">Nucleotide-binding</keyword>
<comment type="catalytic activity">
    <reaction evidence="7">
        <text>ATP + H2O + 4 H(+)(in) = ADP + phosphate + 5 H(+)(out)</text>
        <dbReference type="Rhea" id="RHEA:57720"/>
        <dbReference type="ChEBI" id="CHEBI:15377"/>
        <dbReference type="ChEBI" id="CHEBI:15378"/>
        <dbReference type="ChEBI" id="CHEBI:30616"/>
        <dbReference type="ChEBI" id="CHEBI:43474"/>
        <dbReference type="ChEBI" id="CHEBI:456216"/>
        <dbReference type="EC" id="7.1.2.2"/>
    </reaction>
</comment>
<feature type="domain" description="ATPase F1/V1/A1 complex alpha/beta subunit nucleotide-binding" evidence="8">
    <location>
        <begin position="222"/>
        <end position="443"/>
    </location>
</feature>
<dbReference type="InterPro" id="IPR027417">
    <property type="entry name" value="P-loop_NTPase"/>
</dbReference>
<dbReference type="InterPro" id="IPR031686">
    <property type="entry name" value="ATP-synth_a_Xtn"/>
</dbReference>
<keyword evidence="7" id="KW-0375">Hydrogen ion transport</keyword>
<keyword evidence="6 7" id="KW-0406">Ion transport</keyword>
<reference evidence="12" key="1">
    <citation type="submission" date="2016-08" db="EMBL/GenBank/DDBJ databases">
        <title>Complete genome of Cloacibacillus porcorum.</title>
        <authorList>
            <person name="Looft T."/>
            <person name="Bayles D.O."/>
            <person name="Alt D.P."/>
        </authorList>
    </citation>
    <scope>NUCLEOTIDE SEQUENCE [LARGE SCALE GENOMIC DNA]</scope>
    <source>
        <strain evidence="12">CL-84</strain>
    </source>
</reference>
<dbReference type="RefSeq" id="WP_066746551.1">
    <property type="nucleotide sequence ID" value="NZ_CALCLR010000089.1"/>
</dbReference>
<dbReference type="GO" id="GO:0046961">
    <property type="term" value="F:proton-transporting ATPase activity, rotational mechanism"/>
    <property type="evidence" value="ECO:0007669"/>
    <property type="project" value="InterPro"/>
</dbReference>
<sequence>MELKNNAQNSHLGTVEFVNGPVIKANGMRDFGMREVVKVGPHKLMGEIIKMDGDNATIQVYEDTDGLRIYEDVTGTGEPLSIELGPGLIGSFFDGIGRPLDSLLEKEGMYISPGTSVNMIDRERLWDVTPVAKVGDLVSGGMVLATIQETPLLVHKVMTPPDFEGEITWIIPSGKHHAGSDVAKVKDAFGREVPIPMIQRWPVRTPRPYRERLLPNEPFVTGQRVIDGLFPLAKGGTACIPGGFGTGKTVTQHQLAKWGDAQVVIYIGCGERGNEMTDVLEQFPVLEDPRSGRPLMERTILIANTSNMPVAAREASIYTGITIAEYFRDMGYDVAIMADSTSRWAEALRELSGRLEEIPAEEGFPAYLPSRLAEFYERAGRVVTIGGENGSVSVIGAVSPPGGDFTEPVTRHTKRFIRCFWGLDKNLANARHYPAISWTDSYSEYASEVDGWFCTNVDARWGELREEVRNILAEDNKIQQVIKLVGEDVLPDDQRLIAFTAFLIKNGYLQQNSFGSDSYSPPMKGFEILSVILEFHHKSMELVRKDIPISLIKDDESVDAITHLRELAAEDKEGFDQIRRRIDAHLERVAAERTRKLRGGE</sequence>
<evidence type="ECO:0000256" key="2">
    <source>
        <dbReference type="ARBA" id="ARBA00022448"/>
    </source>
</evidence>
<proteinExistence type="inferred from homology"/>
<feature type="domain" description="ATPase F1/V1/A1 complex alpha/beta subunit N-terminal" evidence="9">
    <location>
        <begin position="18"/>
        <end position="77"/>
    </location>
</feature>
<evidence type="ECO:0000259" key="10">
    <source>
        <dbReference type="Pfam" id="PF16886"/>
    </source>
</evidence>
<feature type="domain" description="ATP synthase A/B type C-terminal" evidence="11">
    <location>
        <begin position="450"/>
        <end position="546"/>
    </location>
</feature>
<gene>
    <name evidence="7" type="primary">atpA</name>
    <name evidence="12" type="ORF">BED41_11890</name>
</gene>
<dbReference type="OrthoDB" id="9803053at2"/>
<dbReference type="SUPFAM" id="SSF50615">
    <property type="entry name" value="N-terminal domain of alpha and beta subunits of F1 ATP synthase"/>
    <property type="match status" value="1"/>
</dbReference>
<dbReference type="Proteomes" id="UP000093044">
    <property type="component" value="Chromosome"/>
</dbReference>
<dbReference type="GO" id="GO:0045259">
    <property type="term" value="C:proton-transporting ATP synthase complex"/>
    <property type="evidence" value="ECO:0007669"/>
    <property type="project" value="UniProtKB-ARBA"/>
</dbReference>
<evidence type="ECO:0000313" key="12">
    <source>
        <dbReference type="EMBL" id="ANZ45717.1"/>
    </source>
</evidence>
<dbReference type="HAMAP" id="MF_00309">
    <property type="entry name" value="ATP_synth_A_arch"/>
    <property type="match status" value="1"/>
</dbReference>
<dbReference type="InterPro" id="IPR024034">
    <property type="entry name" value="ATPase_F1/V1_b/a_C"/>
</dbReference>
<dbReference type="Gene3D" id="2.40.30.20">
    <property type="match status" value="1"/>
</dbReference>
<dbReference type="NCBIfam" id="NF003220">
    <property type="entry name" value="PRK04192.1"/>
    <property type="match status" value="1"/>
</dbReference>
<organism evidence="12 13">
    <name type="scientific">Cloacibacillus porcorum</name>
    <dbReference type="NCBI Taxonomy" id="1197717"/>
    <lineage>
        <taxon>Bacteria</taxon>
        <taxon>Thermotogati</taxon>
        <taxon>Synergistota</taxon>
        <taxon>Synergistia</taxon>
        <taxon>Synergistales</taxon>
        <taxon>Synergistaceae</taxon>
        <taxon>Cloacibacillus</taxon>
    </lineage>
</organism>
<dbReference type="GO" id="GO:0042777">
    <property type="term" value="P:proton motive force-driven plasma membrane ATP synthesis"/>
    <property type="evidence" value="ECO:0007669"/>
    <property type="project" value="UniProtKB-UniRule"/>
</dbReference>
<evidence type="ECO:0000256" key="1">
    <source>
        <dbReference type="ARBA" id="ARBA00008936"/>
    </source>
</evidence>
<dbReference type="CDD" id="cd18111">
    <property type="entry name" value="ATP-synt_V_A-type_alpha_C"/>
    <property type="match status" value="1"/>
</dbReference>
<protein>
    <recommendedName>
        <fullName evidence="7">V-type ATP synthase alpha chain</fullName>
        <ecNumber evidence="7">7.1.2.2</ecNumber>
    </recommendedName>
    <alternativeName>
        <fullName evidence="7">V-ATPase subunit A</fullName>
    </alternativeName>
</protein>
<dbReference type="GeneID" id="83058547"/>
<dbReference type="InterPro" id="IPR023366">
    <property type="entry name" value="ATP_synth_asu-like_sf"/>
</dbReference>
<dbReference type="STRING" id="1197717.BED41_11890"/>
<evidence type="ECO:0000256" key="3">
    <source>
        <dbReference type="ARBA" id="ARBA00022741"/>
    </source>
</evidence>
<dbReference type="Pfam" id="PF02874">
    <property type="entry name" value="ATP-synt_ab_N"/>
    <property type="match status" value="1"/>
</dbReference>
<dbReference type="InterPro" id="IPR036121">
    <property type="entry name" value="ATPase_F1/V1/A1_a/bsu_N_sf"/>
</dbReference>
<evidence type="ECO:0000259" key="8">
    <source>
        <dbReference type="Pfam" id="PF00006"/>
    </source>
</evidence>
<dbReference type="AlphaFoldDB" id="A0A1B2I701"/>
<dbReference type="InterPro" id="IPR055190">
    <property type="entry name" value="ATP-synt_VA_C"/>
</dbReference>
<dbReference type="SUPFAM" id="SSF47917">
    <property type="entry name" value="C-terminal domain of alpha and beta subunits of F1 ATP synthase"/>
    <property type="match status" value="1"/>
</dbReference>
<dbReference type="CDD" id="cd01134">
    <property type="entry name" value="V_A-ATPase_A"/>
    <property type="match status" value="1"/>
</dbReference>
<keyword evidence="5 7" id="KW-1278">Translocase</keyword>
<evidence type="ECO:0000256" key="4">
    <source>
        <dbReference type="ARBA" id="ARBA00022840"/>
    </source>
</evidence>
<evidence type="ECO:0000313" key="13">
    <source>
        <dbReference type="Proteomes" id="UP000093044"/>
    </source>
</evidence>
<feature type="domain" description="ATPsynthase alpha/beta subunit barrel-sandwich" evidence="10">
    <location>
        <begin position="118"/>
        <end position="204"/>
    </location>
</feature>
<dbReference type="SUPFAM" id="SSF52540">
    <property type="entry name" value="P-loop containing nucleoside triphosphate hydrolases"/>
    <property type="match status" value="1"/>
</dbReference>
<dbReference type="InterPro" id="IPR000194">
    <property type="entry name" value="ATPase_F1/V1/A1_a/bsu_nucl-bd"/>
</dbReference>
<dbReference type="GO" id="GO:0046933">
    <property type="term" value="F:proton-transporting ATP synthase activity, rotational mechanism"/>
    <property type="evidence" value="ECO:0007669"/>
    <property type="project" value="UniProtKB-UniRule"/>
</dbReference>
<name>A0A1B2I701_9BACT</name>
<evidence type="ECO:0000259" key="9">
    <source>
        <dbReference type="Pfam" id="PF02874"/>
    </source>
</evidence>
<dbReference type="EC" id="7.1.2.2" evidence="7"/>
<dbReference type="InterPro" id="IPR022878">
    <property type="entry name" value="V-ATPase_asu"/>
</dbReference>
<dbReference type="Gene3D" id="2.40.50.100">
    <property type="match status" value="1"/>
</dbReference>
<evidence type="ECO:0000259" key="11">
    <source>
        <dbReference type="Pfam" id="PF22919"/>
    </source>
</evidence>
<dbReference type="PANTHER" id="PTHR43607:SF1">
    <property type="entry name" value="H(+)-TRANSPORTING TWO-SECTOR ATPASE"/>
    <property type="match status" value="1"/>
</dbReference>
<dbReference type="InterPro" id="IPR004100">
    <property type="entry name" value="ATPase_F1/V1/A1_a/bsu_N"/>
</dbReference>
<dbReference type="GO" id="GO:0005524">
    <property type="term" value="F:ATP binding"/>
    <property type="evidence" value="ECO:0007669"/>
    <property type="project" value="UniProtKB-UniRule"/>
</dbReference>
<dbReference type="Pfam" id="PF00006">
    <property type="entry name" value="ATP-synt_ab"/>
    <property type="match status" value="1"/>
</dbReference>
<accession>A0A1B2I701</accession>
<dbReference type="PANTHER" id="PTHR43607">
    <property type="entry name" value="V-TYPE PROTON ATPASE CATALYTIC SUBUNIT A"/>
    <property type="match status" value="1"/>
</dbReference>
<evidence type="ECO:0000256" key="7">
    <source>
        <dbReference type="HAMAP-Rule" id="MF_00309"/>
    </source>
</evidence>
<dbReference type="Gene3D" id="3.40.50.300">
    <property type="entry name" value="P-loop containing nucleotide triphosphate hydrolases"/>
    <property type="match status" value="1"/>
</dbReference>
<keyword evidence="4 7" id="KW-0067">ATP-binding</keyword>
<keyword evidence="13" id="KW-1185">Reference proteome</keyword>
<dbReference type="KEGG" id="cpor:BED41_11890"/>
<evidence type="ECO:0000256" key="5">
    <source>
        <dbReference type="ARBA" id="ARBA00022967"/>
    </source>
</evidence>